<dbReference type="SUPFAM" id="SSF160527">
    <property type="entry name" value="V-type ATPase subunit E-like"/>
    <property type="match status" value="1"/>
</dbReference>
<dbReference type="GO" id="GO:0046961">
    <property type="term" value="F:proton-transporting ATPase activity, rotational mechanism"/>
    <property type="evidence" value="ECO:0007669"/>
    <property type="project" value="InterPro"/>
</dbReference>
<dbReference type="Gene3D" id="3.30.2320.30">
    <property type="entry name" value="ATP synthase, E subunit, C-terminal"/>
    <property type="match status" value="1"/>
</dbReference>
<comment type="caution">
    <text evidence="4">The sequence shown here is derived from an EMBL/GenBank/DDBJ whole genome shotgun (WGS) entry which is preliminary data.</text>
</comment>
<evidence type="ECO:0000256" key="1">
    <source>
        <dbReference type="ARBA" id="ARBA00005901"/>
    </source>
</evidence>
<keyword evidence="3" id="KW-0406">Ion transport</keyword>
<dbReference type="GO" id="GO:0033178">
    <property type="term" value="C:proton-transporting two-sector ATPase complex, catalytic domain"/>
    <property type="evidence" value="ECO:0007669"/>
    <property type="project" value="InterPro"/>
</dbReference>
<dbReference type="HAMAP" id="MF_00311">
    <property type="entry name" value="ATP_synth_E_arch"/>
    <property type="match status" value="1"/>
</dbReference>
<evidence type="ECO:0008006" key="6">
    <source>
        <dbReference type="Google" id="ProtNLM"/>
    </source>
</evidence>
<comment type="similarity">
    <text evidence="1">Belongs to the V-ATPase E subunit family.</text>
</comment>
<organism evidence="4 5">
    <name type="scientific">Psophocarpus tetragonolobus</name>
    <name type="common">Winged bean</name>
    <name type="synonym">Dolichos tetragonolobus</name>
    <dbReference type="NCBI Taxonomy" id="3891"/>
    <lineage>
        <taxon>Eukaryota</taxon>
        <taxon>Viridiplantae</taxon>
        <taxon>Streptophyta</taxon>
        <taxon>Embryophyta</taxon>
        <taxon>Tracheophyta</taxon>
        <taxon>Spermatophyta</taxon>
        <taxon>Magnoliopsida</taxon>
        <taxon>eudicotyledons</taxon>
        <taxon>Gunneridae</taxon>
        <taxon>Pentapetalae</taxon>
        <taxon>rosids</taxon>
        <taxon>fabids</taxon>
        <taxon>Fabales</taxon>
        <taxon>Fabaceae</taxon>
        <taxon>Papilionoideae</taxon>
        <taxon>50 kb inversion clade</taxon>
        <taxon>NPAAA clade</taxon>
        <taxon>indigoferoid/millettioid clade</taxon>
        <taxon>Phaseoleae</taxon>
        <taxon>Psophocarpus</taxon>
    </lineage>
</organism>
<dbReference type="AlphaFoldDB" id="A0AAN9SKE2"/>
<accession>A0AAN9SKE2</accession>
<dbReference type="EMBL" id="JAYMYS010000003">
    <property type="protein sequence ID" value="KAK7399136.1"/>
    <property type="molecule type" value="Genomic_DNA"/>
</dbReference>
<dbReference type="InterPro" id="IPR038495">
    <property type="entry name" value="ATPase_E_C"/>
</dbReference>
<evidence type="ECO:0000313" key="5">
    <source>
        <dbReference type="Proteomes" id="UP001386955"/>
    </source>
</evidence>
<evidence type="ECO:0000256" key="2">
    <source>
        <dbReference type="ARBA" id="ARBA00022448"/>
    </source>
</evidence>
<gene>
    <name evidence="4" type="ORF">VNO78_10312</name>
</gene>
<dbReference type="Gene3D" id="6.10.250.1620">
    <property type="match status" value="1"/>
</dbReference>
<name>A0AAN9SKE2_PSOTE</name>
<dbReference type="PANTHER" id="PTHR45715">
    <property type="entry name" value="ATPASE H+-TRANSPORTING V1 SUBUNIT E1A-RELATED"/>
    <property type="match status" value="1"/>
</dbReference>
<proteinExistence type="inferred from homology"/>
<keyword evidence="2" id="KW-0813">Transport</keyword>
<keyword evidence="5" id="KW-1185">Reference proteome</keyword>
<dbReference type="InterPro" id="IPR002842">
    <property type="entry name" value="ATPase_V1_Esu"/>
</dbReference>
<sequence length="304" mass="34785">MLRSAEIAKVSWPSSPVDLHWSSLSNGPWLGVSMVLRGPTIDSVQRSVLTSIIFFEEVSGGSSRKMNDSDVSKQIQQMVRFIRQEAEEKANEISVSAEEEFNIEKLQLVEAEKKKIRQEYERKDRQVEIRKKIEYSMQLNASRIKVLQAQDDVISSMKEAASKELLNVSHHHHFDILSHHHHEYRNLLKDLIVQCLLRLKESSVLLRCRKDDLHLVEHVLDSAAQEYADKANVDPPEIIIDKQVYLPPGPNHHDTHDLYCSGGVVLASRDGKIVCENTLDARLDVVFRKKLPEIRKQLFGQVVA</sequence>
<dbReference type="Pfam" id="PF01991">
    <property type="entry name" value="vATP-synt_E"/>
    <property type="match status" value="1"/>
</dbReference>
<evidence type="ECO:0000313" key="4">
    <source>
        <dbReference type="EMBL" id="KAK7399136.1"/>
    </source>
</evidence>
<reference evidence="4 5" key="1">
    <citation type="submission" date="2024-01" db="EMBL/GenBank/DDBJ databases">
        <title>The genomes of 5 underutilized Papilionoideae crops provide insights into root nodulation and disease resistanc.</title>
        <authorList>
            <person name="Jiang F."/>
        </authorList>
    </citation>
    <scope>NUCLEOTIDE SEQUENCE [LARGE SCALE GENOMIC DNA]</scope>
    <source>
        <strain evidence="4">DUOXIRENSHENG_FW03</strain>
        <tissue evidence="4">Leaves</tissue>
    </source>
</reference>
<protein>
    <recommendedName>
        <fullName evidence="6">V-type proton ATPase subunit E</fullName>
    </recommendedName>
</protein>
<evidence type="ECO:0000256" key="3">
    <source>
        <dbReference type="ARBA" id="ARBA00023065"/>
    </source>
</evidence>
<dbReference type="Proteomes" id="UP001386955">
    <property type="component" value="Unassembled WGS sequence"/>
</dbReference>